<accession>A0A3M8HD65</accession>
<keyword evidence="1" id="KW-0812">Transmembrane</keyword>
<name>A0A3M8HD65_9BACI</name>
<dbReference type="GO" id="GO:0015128">
    <property type="term" value="F:gluconate transmembrane transporter activity"/>
    <property type="evidence" value="ECO:0007669"/>
    <property type="project" value="InterPro"/>
</dbReference>
<dbReference type="PANTHER" id="PTHR30354:SF7">
    <property type="entry name" value="BLL7963 PROTEIN"/>
    <property type="match status" value="1"/>
</dbReference>
<evidence type="ECO:0000313" key="2">
    <source>
        <dbReference type="EMBL" id="RND00337.1"/>
    </source>
</evidence>
<feature type="transmembrane region" description="Helical" evidence="1">
    <location>
        <begin position="180"/>
        <end position="201"/>
    </location>
</feature>
<gene>
    <name evidence="2" type="ORF">EC501_04830</name>
</gene>
<feature type="transmembrane region" description="Helical" evidence="1">
    <location>
        <begin position="58"/>
        <end position="76"/>
    </location>
</feature>
<dbReference type="EMBL" id="RHLQ01000008">
    <property type="protein sequence ID" value="RND00337.1"/>
    <property type="molecule type" value="Genomic_DNA"/>
</dbReference>
<feature type="transmembrane region" description="Helical" evidence="1">
    <location>
        <begin position="139"/>
        <end position="160"/>
    </location>
</feature>
<protein>
    <submittedName>
        <fullName evidence="2">GntP family permease</fullName>
    </submittedName>
</protein>
<keyword evidence="1" id="KW-0472">Membrane</keyword>
<evidence type="ECO:0000256" key="1">
    <source>
        <dbReference type="SAM" id="Phobius"/>
    </source>
</evidence>
<feature type="transmembrane region" description="Helical" evidence="1">
    <location>
        <begin position="6"/>
        <end position="37"/>
    </location>
</feature>
<dbReference type="GO" id="GO:0005886">
    <property type="term" value="C:plasma membrane"/>
    <property type="evidence" value="ECO:0007669"/>
    <property type="project" value="TreeGrafter"/>
</dbReference>
<dbReference type="PANTHER" id="PTHR30354">
    <property type="entry name" value="GNT FAMILY GLUCONATE TRANSPORTER"/>
    <property type="match status" value="1"/>
</dbReference>
<keyword evidence="1" id="KW-1133">Transmembrane helix</keyword>
<feature type="transmembrane region" description="Helical" evidence="1">
    <location>
        <begin position="238"/>
        <end position="257"/>
    </location>
</feature>
<proteinExistence type="predicted"/>
<feature type="transmembrane region" description="Helical" evidence="1">
    <location>
        <begin position="101"/>
        <end position="127"/>
    </location>
</feature>
<sequence length="436" mass="47590">MWSLIIIILSLILLVVLAMRGFTIIIIAPVVSLFVMIMNNMPILETFQNAYMSGFTNYVKNYFLIFLFAAMFGKFMEESGAARTIAEYLLKLSGRKSKLRVLVTIMFICSLLTYGGVSLFVVIFAILPIAKPIFKEMDIPWHLFIAAFFPGIATFTMTMLPGTPAIQNIIPISYLNTTVTSGALIGIVTTIVIIPILIWYLNFALKRAEKRGETYLNMKNLEEAENELAKDKYANKKLPNIVLSLIPPALLLILLNLFKLEVLYTLMITVVASAIIFWKYIDKKKQVVNIGATNAVLPIINTSADVGYGAVIAATSGFVVFQDIVTNIPGNPLISLFISTNLLAGITGSSSGGLAIAMETLTDLYLKLGVNPDAFHRISAIASGGLDALPHNGVVITTLIVAGLTHKDAYKHIFATSVVIPLIAAIPGLLVAIMFY</sequence>
<feature type="transmembrane region" description="Helical" evidence="1">
    <location>
        <begin position="413"/>
        <end position="435"/>
    </location>
</feature>
<keyword evidence="3" id="KW-1185">Reference proteome</keyword>
<dbReference type="OrthoDB" id="86125at2"/>
<dbReference type="Proteomes" id="UP000279909">
    <property type="component" value="Unassembled WGS sequence"/>
</dbReference>
<dbReference type="RefSeq" id="WP_122971171.1">
    <property type="nucleotide sequence ID" value="NZ_RHLQ01000008.1"/>
</dbReference>
<comment type="caution">
    <text evidence="2">The sequence shown here is derived from an EMBL/GenBank/DDBJ whole genome shotgun (WGS) entry which is preliminary data.</text>
</comment>
<feature type="transmembrane region" description="Helical" evidence="1">
    <location>
        <begin position="263"/>
        <end position="281"/>
    </location>
</feature>
<organism evidence="2 3">
    <name type="scientific">Lysinibacillus halotolerans</name>
    <dbReference type="NCBI Taxonomy" id="1368476"/>
    <lineage>
        <taxon>Bacteria</taxon>
        <taxon>Bacillati</taxon>
        <taxon>Bacillota</taxon>
        <taxon>Bacilli</taxon>
        <taxon>Bacillales</taxon>
        <taxon>Bacillaceae</taxon>
        <taxon>Lysinibacillus</taxon>
    </lineage>
</organism>
<dbReference type="AlphaFoldDB" id="A0A3M8HD65"/>
<reference evidence="2 3" key="1">
    <citation type="journal article" date="2014" name="Int. J. Syst. Evol. Microbiol.">
        <title>Lysinibacillus halotolerans sp. nov., isolated from saline-alkaline soil.</title>
        <authorList>
            <person name="Kong D."/>
            <person name="Wang Y."/>
            <person name="Zhao B."/>
            <person name="Li Y."/>
            <person name="Song J."/>
            <person name="Zhai Y."/>
            <person name="Zhang C."/>
            <person name="Wang H."/>
            <person name="Chen X."/>
            <person name="Zhao B."/>
            <person name="Ruan Z."/>
        </authorList>
    </citation>
    <scope>NUCLEOTIDE SEQUENCE [LARGE SCALE GENOMIC DNA]</scope>
    <source>
        <strain evidence="2 3">MCCC 1A12703</strain>
    </source>
</reference>
<evidence type="ECO:0000313" key="3">
    <source>
        <dbReference type="Proteomes" id="UP000279909"/>
    </source>
</evidence>
<dbReference type="Pfam" id="PF02447">
    <property type="entry name" value="GntP_permease"/>
    <property type="match status" value="1"/>
</dbReference>
<dbReference type="InterPro" id="IPR003474">
    <property type="entry name" value="Glcn_transporter"/>
</dbReference>